<evidence type="ECO:0000313" key="5">
    <source>
        <dbReference type="Proteomes" id="UP000251995"/>
    </source>
</evidence>
<dbReference type="OrthoDB" id="557859at2"/>
<sequence>MTTISQRELRNESGRVLREVENGQEFIITRRGVPTARIAPLRQTDEPLPHRPARRPAVFSTDELVSSPVPTGKILDELREER</sequence>
<dbReference type="NCBIfam" id="TIGR01552">
    <property type="entry name" value="phd_fam"/>
    <property type="match status" value="1"/>
</dbReference>
<dbReference type="AlphaFoldDB" id="A0A344UX25"/>
<feature type="region of interest" description="Disordered" evidence="3">
    <location>
        <begin position="41"/>
        <end position="82"/>
    </location>
</feature>
<dbReference type="EMBL" id="CP025198">
    <property type="protein sequence ID" value="AXE39823.1"/>
    <property type="molecule type" value="Genomic_DNA"/>
</dbReference>
<evidence type="ECO:0000313" key="4">
    <source>
        <dbReference type="EMBL" id="AXE39823.1"/>
    </source>
</evidence>
<comment type="function">
    <text evidence="2">Antitoxin component of a type II toxin-antitoxin (TA) system.</text>
</comment>
<dbReference type="RefSeq" id="WP_114045640.1">
    <property type="nucleotide sequence ID" value="NZ_CP025198.1"/>
</dbReference>
<dbReference type="InterPro" id="IPR036165">
    <property type="entry name" value="YefM-like_sf"/>
</dbReference>
<evidence type="ECO:0000256" key="3">
    <source>
        <dbReference type="SAM" id="MobiDB-lite"/>
    </source>
</evidence>
<accession>A0A344UX25</accession>
<reference evidence="4 5" key="1">
    <citation type="submission" date="2017-12" db="EMBL/GenBank/DDBJ databases">
        <title>The whole genome sequence of the Acidipropionibacterium virtanenii sp. nov. type strain JS278.</title>
        <authorList>
            <person name="Laine P."/>
            <person name="Deptula P."/>
            <person name="Varmanen P."/>
            <person name="Auvinen P."/>
        </authorList>
    </citation>
    <scope>NUCLEOTIDE SEQUENCE [LARGE SCALE GENOMIC DNA]</scope>
    <source>
        <strain evidence="4 5">JS278</strain>
    </source>
</reference>
<dbReference type="KEGG" id="acij:JS278_02687"/>
<keyword evidence="5" id="KW-1185">Reference proteome</keyword>
<evidence type="ECO:0000256" key="2">
    <source>
        <dbReference type="RuleBase" id="RU362080"/>
    </source>
</evidence>
<dbReference type="Proteomes" id="UP000251995">
    <property type="component" value="Chromosome"/>
</dbReference>
<organism evidence="4 5">
    <name type="scientific">Acidipropionibacterium virtanenii</name>
    <dbReference type="NCBI Taxonomy" id="2057246"/>
    <lineage>
        <taxon>Bacteria</taxon>
        <taxon>Bacillati</taxon>
        <taxon>Actinomycetota</taxon>
        <taxon>Actinomycetes</taxon>
        <taxon>Propionibacteriales</taxon>
        <taxon>Propionibacteriaceae</taxon>
        <taxon>Acidipropionibacterium</taxon>
    </lineage>
</organism>
<protein>
    <recommendedName>
        <fullName evidence="2">Antitoxin</fullName>
    </recommendedName>
</protein>
<evidence type="ECO:0000256" key="1">
    <source>
        <dbReference type="ARBA" id="ARBA00009981"/>
    </source>
</evidence>
<dbReference type="SUPFAM" id="SSF143120">
    <property type="entry name" value="YefM-like"/>
    <property type="match status" value="1"/>
</dbReference>
<name>A0A344UX25_9ACTN</name>
<proteinExistence type="inferred from homology"/>
<gene>
    <name evidence="4" type="ORF">JS278_02687</name>
</gene>
<comment type="similarity">
    <text evidence="1 2">Belongs to the phD/YefM antitoxin family.</text>
</comment>
<dbReference type="Gene3D" id="3.40.1620.10">
    <property type="entry name" value="YefM-like domain"/>
    <property type="match status" value="1"/>
</dbReference>
<dbReference type="Pfam" id="PF02604">
    <property type="entry name" value="PhdYeFM_antitox"/>
    <property type="match status" value="1"/>
</dbReference>
<dbReference type="InterPro" id="IPR006442">
    <property type="entry name" value="Antitoxin_Phd/YefM"/>
</dbReference>